<sequence length="224" mass="25759">MQLSSWLEAINQAFEDLNGRGTELEILHVIQSNQYLSFENSKTPQRSLNLYLNRDFKGQAVRQGKYWINLNPEFATAQEQETFHQIKRKLSANSVKNILALEQHAKQQTPMLKMRLSRYIERGAIATKVKALTNYQCMICASLNLNPYSFKKLDGTFYVEAHHVEQVANLKLGALSVENIITVCATHHRQLHYGKVILLENGTDSLIFQIEEKVIKLDKIKLKD</sequence>
<proteinExistence type="predicted"/>
<reference evidence="2" key="1">
    <citation type="submission" date="2016-10" db="EMBL/GenBank/DDBJ databases">
        <authorList>
            <person name="Varghese N."/>
            <person name="Submissions S."/>
        </authorList>
    </citation>
    <scope>NUCLEOTIDE SEQUENCE [LARGE SCALE GENOMIC DNA]</scope>
    <source>
        <strain evidence="2">DSM 18130</strain>
    </source>
</reference>
<dbReference type="Proteomes" id="UP000198836">
    <property type="component" value="Unassembled WGS sequence"/>
</dbReference>
<dbReference type="InterPro" id="IPR003615">
    <property type="entry name" value="HNH_nuc"/>
</dbReference>
<gene>
    <name evidence="1" type="ORF">SAMN04488511_101150</name>
</gene>
<keyword evidence="2" id="KW-1185">Reference proteome</keyword>
<dbReference type="AlphaFoldDB" id="A0A1I0SHK1"/>
<dbReference type="OrthoDB" id="67788at2"/>
<organism evidence="1 2">
    <name type="scientific">Pedobacter suwonensis</name>
    <dbReference type="NCBI Taxonomy" id="332999"/>
    <lineage>
        <taxon>Bacteria</taxon>
        <taxon>Pseudomonadati</taxon>
        <taxon>Bacteroidota</taxon>
        <taxon>Sphingobacteriia</taxon>
        <taxon>Sphingobacteriales</taxon>
        <taxon>Sphingobacteriaceae</taxon>
        <taxon>Pedobacter</taxon>
    </lineage>
</organism>
<protein>
    <recommendedName>
        <fullName evidence="3">HNH endonuclease</fullName>
    </recommendedName>
</protein>
<name>A0A1I0SHK1_9SPHI</name>
<evidence type="ECO:0000313" key="1">
    <source>
        <dbReference type="EMBL" id="SFA38226.1"/>
    </source>
</evidence>
<evidence type="ECO:0008006" key="3">
    <source>
        <dbReference type="Google" id="ProtNLM"/>
    </source>
</evidence>
<accession>A0A1I0SHK1</accession>
<dbReference type="CDD" id="cd00085">
    <property type="entry name" value="HNHc"/>
    <property type="match status" value="1"/>
</dbReference>
<evidence type="ECO:0000313" key="2">
    <source>
        <dbReference type="Proteomes" id="UP000198836"/>
    </source>
</evidence>
<dbReference type="EMBL" id="FOJM01000001">
    <property type="protein sequence ID" value="SFA38226.1"/>
    <property type="molecule type" value="Genomic_DNA"/>
</dbReference>